<evidence type="ECO:0000313" key="1">
    <source>
        <dbReference type="EMBL" id="SDP78938.1"/>
    </source>
</evidence>
<dbReference type="InterPro" id="IPR009081">
    <property type="entry name" value="PP-bd_ACP"/>
</dbReference>
<name>A0A1H0VL43_9CLOT</name>
<dbReference type="RefSeq" id="WP_089972830.1">
    <property type="nucleotide sequence ID" value="NZ_FNJM01000017.1"/>
</dbReference>
<proteinExistence type="predicted"/>
<gene>
    <name evidence="1" type="ORF">SAMN04488529_11747</name>
</gene>
<protein>
    <submittedName>
        <fullName evidence="1">Acyl carrier protein</fullName>
    </submittedName>
</protein>
<organism evidence="1 2">
    <name type="scientific">Clostridium gasigenes</name>
    <dbReference type="NCBI Taxonomy" id="94869"/>
    <lineage>
        <taxon>Bacteria</taxon>
        <taxon>Bacillati</taxon>
        <taxon>Bacillota</taxon>
        <taxon>Clostridia</taxon>
        <taxon>Eubacteriales</taxon>
        <taxon>Clostridiaceae</taxon>
        <taxon>Clostridium</taxon>
    </lineage>
</organism>
<dbReference type="InterPro" id="IPR036736">
    <property type="entry name" value="ACP-like_sf"/>
</dbReference>
<dbReference type="STRING" id="94869.SAMN04488529_11747"/>
<dbReference type="SUPFAM" id="SSF47336">
    <property type="entry name" value="ACP-like"/>
    <property type="match status" value="1"/>
</dbReference>
<dbReference type="OrthoDB" id="1449405at2"/>
<dbReference type="Pfam" id="PF00550">
    <property type="entry name" value="PP-binding"/>
    <property type="match status" value="1"/>
</dbReference>
<dbReference type="PROSITE" id="PS50075">
    <property type="entry name" value="CARRIER"/>
    <property type="match status" value="1"/>
</dbReference>
<dbReference type="Proteomes" id="UP000198597">
    <property type="component" value="Unassembled WGS sequence"/>
</dbReference>
<sequence length="77" mass="8989">MEQKIINILSEIKEDETLKNSLSSDSKIIDKVGLDSLQMINFILMVEEAFNIEIDYEEFDFDYLESINSFCNFLKAI</sequence>
<dbReference type="Gene3D" id="1.10.1200.10">
    <property type="entry name" value="ACP-like"/>
    <property type="match status" value="1"/>
</dbReference>
<dbReference type="AlphaFoldDB" id="A0A1H0VL43"/>
<evidence type="ECO:0000313" key="2">
    <source>
        <dbReference type="Proteomes" id="UP000198597"/>
    </source>
</evidence>
<keyword evidence="2" id="KW-1185">Reference proteome</keyword>
<reference evidence="1 2" key="1">
    <citation type="submission" date="2016-10" db="EMBL/GenBank/DDBJ databases">
        <authorList>
            <person name="de Groot N.N."/>
        </authorList>
    </citation>
    <scope>NUCLEOTIDE SEQUENCE [LARGE SCALE GENOMIC DNA]</scope>
    <source>
        <strain evidence="1 2">DSM 12272</strain>
    </source>
</reference>
<dbReference type="EMBL" id="FNJM01000017">
    <property type="protein sequence ID" value="SDP78938.1"/>
    <property type="molecule type" value="Genomic_DNA"/>
</dbReference>
<accession>A0A1H0VL43</accession>